<accession>A0ABY8H849</accession>
<feature type="compositionally biased region" description="Polar residues" evidence="2">
    <location>
        <begin position="13"/>
        <end position="22"/>
    </location>
</feature>
<dbReference type="Proteomes" id="UP001219037">
    <property type="component" value="Chromosome"/>
</dbReference>
<keyword evidence="4" id="KW-1185">Reference proteome</keyword>
<protein>
    <submittedName>
        <fullName evidence="3">Fused MFS/spermidine synthase</fullName>
    </submittedName>
</protein>
<proteinExistence type="predicted"/>
<reference evidence="3 4" key="1">
    <citation type="submission" date="2023-04" db="EMBL/GenBank/DDBJ databases">
        <title>Funneling lignin-derived compounds into biodiesel using alkali-halophilic Citricoccus sp. P2.</title>
        <authorList>
            <person name="Luo C.-B."/>
        </authorList>
    </citation>
    <scope>NUCLEOTIDE SEQUENCE [LARGE SCALE GENOMIC DNA]</scope>
    <source>
        <strain evidence="3 4">P2</strain>
    </source>
</reference>
<dbReference type="SUPFAM" id="SSF53335">
    <property type="entry name" value="S-adenosyl-L-methionine-dependent methyltransferases"/>
    <property type="match status" value="1"/>
</dbReference>
<dbReference type="PANTHER" id="PTHR43317">
    <property type="entry name" value="THERMOSPERMINE SYNTHASE ACAULIS5"/>
    <property type="match status" value="1"/>
</dbReference>
<feature type="compositionally biased region" description="Basic and acidic residues" evidence="2">
    <location>
        <begin position="1"/>
        <end position="10"/>
    </location>
</feature>
<dbReference type="Gene3D" id="3.40.50.150">
    <property type="entry name" value="Vaccinia Virus protein VP39"/>
    <property type="match status" value="1"/>
</dbReference>
<keyword evidence="1" id="KW-0620">Polyamine biosynthesis</keyword>
<dbReference type="NCBIfam" id="NF037959">
    <property type="entry name" value="MFS_SpdSyn"/>
    <property type="match status" value="1"/>
</dbReference>
<dbReference type="PANTHER" id="PTHR43317:SF1">
    <property type="entry name" value="THERMOSPERMINE SYNTHASE ACAULIS5"/>
    <property type="match status" value="1"/>
</dbReference>
<dbReference type="RefSeq" id="WP_278158369.1">
    <property type="nucleotide sequence ID" value="NZ_CP121252.1"/>
</dbReference>
<evidence type="ECO:0000256" key="1">
    <source>
        <dbReference type="ARBA" id="ARBA00023115"/>
    </source>
</evidence>
<evidence type="ECO:0000256" key="2">
    <source>
        <dbReference type="SAM" id="MobiDB-lite"/>
    </source>
</evidence>
<dbReference type="EMBL" id="CP121252">
    <property type="protein sequence ID" value="WFP17096.1"/>
    <property type="molecule type" value="Genomic_DNA"/>
</dbReference>
<name>A0ABY8H849_9MICC</name>
<sequence length="279" mass="29760">MTTSESRDMSRPSGRSIQLSATGQQARIIQDEHDDGWVLEVGGMIQSHVDLDHPRRIRYEYLARIAHVIDVCWTATRPLGVLHLGAGALTLPRYVQATRPGSAQTVIELERELTSLVISELPLPAGTDLDVIVGDARAASLELSDQGRRFDAVVLDIYTGLGEAEHLSEESFYAELLAMLNPSGVLLVNIGDDAGLPYFARQARLLESAATDAGFSGAWTLVDAGLLERRSAGNLILAAGDGMSVADPDELRSALLARGPHPAAVLDPAATAECVQAST</sequence>
<dbReference type="InterPro" id="IPR029063">
    <property type="entry name" value="SAM-dependent_MTases_sf"/>
</dbReference>
<gene>
    <name evidence="3" type="ORF">P8192_02930</name>
</gene>
<organism evidence="3 4">
    <name type="scientific">Citricoccus muralis</name>
    <dbReference type="NCBI Taxonomy" id="169134"/>
    <lineage>
        <taxon>Bacteria</taxon>
        <taxon>Bacillati</taxon>
        <taxon>Actinomycetota</taxon>
        <taxon>Actinomycetes</taxon>
        <taxon>Micrococcales</taxon>
        <taxon>Micrococcaceae</taxon>
        <taxon>Citricoccus</taxon>
    </lineage>
</organism>
<feature type="region of interest" description="Disordered" evidence="2">
    <location>
        <begin position="1"/>
        <end position="22"/>
    </location>
</feature>
<evidence type="ECO:0000313" key="3">
    <source>
        <dbReference type="EMBL" id="WFP17096.1"/>
    </source>
</evidence>
<evidence type="ECO:0000313" key="4">
    <source>
        <dbReference type="Proteomes" id="UP001219037"/>
    </source>
</evidence>